<evidence type="ECO:0000313" key="4">
    <source>
        <dbReference type="EMBL" id="ASV32264.1"/>
    </source>
</evidence>
<dbReference type="PANTHER" id="PTHR33876">
    <property type="entry name" value="UNNAMED PRODUCT"/>
    <property type="match status" value="1"/>
</dbReference>
<dbReference type="PANTHER" id="PTHR33876:SF4">
    <property type="entry name" value="CHLOROPLAST PROTEIN FOR GROWTH AND FERTILITY 2"/>
    <property type="match status" value="1"/>
</dbReference>
<dbReference type="SUPFAM" id="SSF103473">
    <property type="entry name" value="MFS general substrate transporter"/>
    <property type="match status" value="1"/>
</dbReference>
<dbReference type="Pfam" id="PF13386">
    <property type="entry name" value="DsbD_2"/>
    <property type="match status" value="1"/>
</dbReference>
<keyword evidence="5" id="KW-1185">Reference proteome</keyword>
<name>A0A223V9W2_9FLAO</name>
<feature type="domain" description="Urease accessory protein UreH-like transmembrane" evidence="2">
    <location>
        <begin position="27"/>
        <end position="228"/>
    </location>
</feature>
<organism evidence="3 5">
    <name type="scientific">Maribacter cobaltidurans</name>
    <dbReference type="NCBI Taxonomy" id="1178778"/>
    <lineage>
        <taxon>Bacteria</taxon>
        <taxon>Pseudomonadati</taxon>
        <taxon>Bacteroidota</taxon>
        <taxon>Flavobacteriia</taxon>
        <taxon>Flavobacteriales</taxon>
        <taxon>Flavobacteriaceae</taxon>
        <taxon>Maribacter</taxon>
    </lineage>
</organism>
<feature type="transmembrane region" description="Helical" evidence="1">
    <location>
        <begin position="174"/>
        <end position="195"/>
    </location>
</feature>
<dbReference type="KEGG" id="marb:CJ263_18775"/>
<dbReference type="EMBL" id="CP022957">
    <property type="protein sequence ID" value="ASV32264.1"/>
    <property type="molecule type" value="Genomic_DNA"/>
</dbReference>
<keyword evidence="1" id="KW-1133">Transmembrane helix</keyword>
<feature type="transmembrane region" description="Helical" evidence="1">
    <location>
        <begin position="44"/>
        <end position="67"/>
    </location>
</feature>
<feature type="transmembrane region" description="Helical" evidence="1">
    <location>
        <begin position="145"/>
        <end position="168"/>
    </location>
</feature>
<dbReference type="AlphaFoldDB" id="A0A223V9W2"/>
<evidence type="ECO:0000313" key="3">
    <source>
        <dbReference type="EMBL" id="ASV32096.1"/>
    </source>
</evidence>
<keyword evidence="1" id="KW-0812">Transmembrane</keyword>
<reference evidence="3 5" key="1">
    <citation type="submission" date="2017-08" db="EMBL/GenBank/DDBJ databases">
        <title>The complete genome sequence of Maribacter sp. B1, isolated from deep-sea sediment.</title>
        <authorList>
            <person name="Wu Y.-H."/>
            <person name="Cheng H."/>
            <person name="Xu X.-W."/>
        </authorList>
    </citation>
    <scope>NUCLEOTIDE SEQUENCE [LARGE SCALE GENOMIC DNA]</scope>
    <source>
        <strain evidence="3 5">B1</strain>
    </source>
</reference>
<sequence length="235" mass="26390">MMSFPLLAGIAASILHVVSGPDHLAAVTPLAIETRRKVWKIGLFWGFGHLTGMLLIGLLFLLFRQYIPIEKISEHSEQLVGAVLIVVGLWALYSIFGKRKNHKHPHVHNAEEPYIHIHEHEHDKNMLNHGHAHSKKVKQNQWTSFGIGVLHGLAGIAHFVLLLPVLGFENKFDSIQYIIGFGLGTLLVMTIYTFLLGQLARYSKKQNSKSLFKMVRLSGGVFAIAIGVYWLYLSL</sequence>
<accession>A0A223V9W2</accession>
<proteinExistence type="predicted"/>
<dbReference type="EMBL" id="CP022957">
    <property type="protein sequence ID" value="ASV32096.1"/>
    <property type="molecule type" value="Genomic_DNA"/>
</dbReference>
<dbReference type="InterPro" id="IPR052776">
    <property type="entry name" value="Chloro_ReproSupport/MetalTrans"/>
</dbReference>
<dbReference type="KEGG" id="marb:CJ263_19670"/>
<protein>
    <recommendedName>
        <fullName evidence="2">Urease accessory protein UreH-like transmembrane domain-containing protein</fullName>
    </recommendedName>
</protein>
<dbReference type="OrthoDB" id="9811044at2"/>
<feature type="transmembrane region" description="Helical" evidence="1">
    <location>
        <begin position="215"/>
        <end position="232"/>
    </location>
</feature>
<evidence type="ECO:0000256" key="1">
    <source>
        <dbReference type="SAM" id="Phobius"/>
    </source>
</evidence>
<evidence type="ECO:0000313" key="5">
    <source>
        <dbReference type="Proteomes" id="UP000215244"/>
    </source>
</evidence>
<keyword evidence="1" id="KW-0472">Membrane</keyword>
<dbReference type="InterPro" id="IPR036259">
    <property type="entry name" value="MFS_trans_sf"/>
</dbReference>
<dbReference type="RefSeq" id="WP_094998670.1">
    <property type="nucleotide sequence ID" value="NZ_BMJL01000016.1"/>
</dbReference>
<gene>
    <name evidence="3" type="ORF">CJ263_18775</name>
    <name evidence="4" type="ORF">CJ263_19670</name>
</gene>
<dbReference type="InterPro" id="IPR039447">
    <property type="entry name" value="UreH-like_TM_dom"/>
</dbReference>
<evidence type="ECO:0000259" key="2">
    <source>
        <dbReference type="Pfam" id="PF13386"/>
    </source>
</evidence>
<feature type="transmembrane region" description="Helical" evidence="1">
    <location>
        <begin position="79"/>
        <end position="96"/>
    </location>
</feature>
<dbReference type="Proteomes" id="UP000215244">
    <property type="component" value="Chromosome"/>
</dbReference>